<keyword evidence="3" id="KW-0808">Transferase</keyword>
<dbReference type="Proteomes" id="UP000188318">
    <property type="component" value="Unassembled WGS sequence"/>
</dbReference>
<dbReference type="PANTHER" id="PTHR43397">
    <property type="entry name" value="ERGOTHIONEINE BIOSYNTHESIS PROTEIN 1"/>
    <property type="match status" value="1"/>
</dbReference>
<dbReference type="InterPro" id="IPR017804">
    <property type="entry name" value="MeTrfase_EgtD-like"/>
</dbReference>
<dbReference type="Gene3D" id="3.40.50.150">
    <property type="entry name" value="Vaccinia Virus protein VP39"/>
    <property type="match status" value="1"/>
</dbReference>
<dbReference type="InterPro" id="IPR029063">
    <property type="entry name" value="SAM-dependent_MTases_sf"/>
</dbReference>
<keyword evidence="7" id="KW-1185">Reference proteome</keyword>
<proteinExistence type="inferred from homology"/>
<dbReference type="InterPro" id="IPR019257">
    <property type="entry name" value="MeTrfase_dom"/>
</dbReference>
<dbReference type="GO" id="GO:0008168">
    <property type="term" value="F:methyltransferase activity"/>
    <property type="evidence" value="ECO:0007669"/>
    <property type="project" value="UniProtKB-KW"/>
</dbReference>
<evidence type="ECO:0000256" key="3">
    <source>
        <dbReference type="ARBA" id="ARBA00022679"/>
    </source>
</evidence>
<keyword evidence="2" id="KW-0489">Methyltransferase</keyword>
<feature type="domain" description="Histidine-specific methyltransferase SAM-dependent" evidence="5">
    <location>
        <begin position="21"/>
        <end position="331"/>
    </location>
</feature>
<keyword evidence="4" id="KW-0949">S-adenosyl-L-methionine</keyword>
<evidence type="ECO:0000256" key="2">
    <source>
        <dbReference type="ARBA" id="ARBA00022603"/>
    </source>
</evidence>
<evidence type="ECO:0000313" key="7">
    <source>
        <dbReference type="Proteomes" id="UP000188318"/>
    </source>
</evidence>
<gene>
    <name evidence="6" type="ORF">ASPCADRAFT_134030</name>
</gene>
<dbReference type="EMBL" id="KV907510">
    <property type="protein sequence ID" value="OOF91474.1"/>
    <property type="molecule type" value="Genomic_DNA"/>
</dbReference>
<dbReference type="NCBIfam" id="TIGR03439">
    <property type="entry name" value="methyl_EasF"/>
    <property type="match status" value="1"/>
</dbReference>
<dbReference type="SUPFAM" id="SSF53335">
    <property type="entry name" value="S-adenosyl-L-methionine-dependent methyltransferases"/>
    <property type="match status" value="1"/>
</dbReference>
<reference evidence="7" key="1">
    <citation type="journal article" date="2017" name="Genome Biol.">
        <title>Comparative genomics reveals high biological diversity and specific adaptations in the industrially and medically important fungal genus Aspergillus.</title>
        <authorList>
            <person name="de Vries R.P."/>
            <person name="Riley R."/>
            <person name="Wiebenga A."/>
            <person name="Aguilar-Osorio G."/>
            <person name="Amillis S."/>
            <person name="Uchima C.A."/>
            <person name="Anderluh G."/>
            <person name="Asadollahi M."/>
            <person name="Askin M."/>
            <person name="Barry K."/>
            <person name="Battaglia E."/>
            <person name="Bayram O."/>
            <person name="Benocci T."/>
            <person name="Braus-Stromeyer S.A."/>
            <person name="Caldana C."/>
            <person name="Canovas D."/>
            <person name="Cerqueira G.C."/>
            <person name="Chen F."/>
            <person name="Chen W."/>
            <person name="Choi C."/>
            <person name="Clum A."/>
            <person name="Dos Santos R.A."/>
            <person name="Damasio A.R."/>
            <person name="Diallinas G."/>
            <person name="Emri T."/>
            <person name="Fekete E."/>
            <person name="Flipphi M."/>
            <person name="Freyberg S."/>
            <person name="Gallo A."/>
            <person name="Gournas C."/>
            <person name="Habgood R."/>
            <person name="Hainaut M."/>
            <person name="Harispe M.L."/>
            <person name="Henrissat B."/>
            <person name="Hilden K.S."/>
            <person name="Hope R."/>
            <person name="Hossain A."/>
            <person name="Karabika E."/>
            <person name="Karaffa L."/>
            <person name="Karanyi Z."/>
            <person name="Krasevec N."/>
            <person name="Kuo A."/>
            <person name="Kusch H."/>
            <person name="LaButti K."/>
            <person name="Lagendijk E.L."/>
            <person name="Lapidus A."/>
            <person name="Levasseur A."/>
            <person name="Lindquist E."/>
            <person name="Lipzen A."/>
            <person name="Logrieco A.F."/>
            <person name="MacCabe A."/>
            <person name="Maekelae M.R."/>
            <person name="Malavazi I."/>
            <person name="Melin P."/>
            <person name="Meyer V."/>
            <person name="Mielnichuk N."/>
            <person name="Miskei M."/>
            <person name="Molnar A.P."/>
            <person name="Mule G."/>
            <person name="Ngan C.Y."/>
            <person name="Orejas M."/>
            <person name="Orosz E."/>
            <person name="Ouedraogo J.P."/>
            <person name="Overkamp K.M."/>
            <person name="Park H.-S."/>
            <person name="Perrone G."/>
            <person name="Piumi F."/>
            <person name="Punt P.J."/>
            <person name="Ram A.F."/>
            <person name="Ramon A."/>
            <person name="Rauscher S."/>
            <person name="Record E."/>
            <person name="Riano-Pachon D.M."/>
            <person name="Robert V."/>
            <person name="Roehrig J."/>
            <person name="Ruller R."/>
            <person name="Salamov A."/>
            <person name="Salih N.S."/>
            <person name="Samson R.A."/>
            <person name="Sandor E."/>
            <person name="Sanguinetti M."/>
            <person name="Schuetze T."/>
            <person name="Sepcic K."/>
            <person name="Shelest E."/>
            <person name="Sherlock G."/>
            <person name="Sophianopoulou V."/>
            <person name="Squina F.M."/>
            <person name="Sun H."/>
            <person name="Susca A."/>
            <person name="Todd R.B."/>
            <person name="Tsang A."/>
            <person name="Unkles S.E."/>
            <person name="van de Wiele N."/>
            <person name="van Rossen-Uffink D."/>
            <person name="Oliveira J.V."/>
            <person name="Vesth T.C."/>
            <person name="Visser J."/>
            <person name="Yu J.-H."/>
            <person name="Zhou M."/>
            <person name="Andersen M.R."/>
            <person name="Archer D.B."/>
            <person name="Baker S.E."/>
            <person name="Benoit I."/>
            <person name="Brakhage A.A."/>
            <person name="Braus G.H."/>
            <person name="Fischer R."/>
            <person name="Frisvad J.C."/>
            <person name="Goldman G.H."/>
            <person name="Houbraken J."/>
            <person name="Oakley B."/>
            <person name="Pocsi I."/>
            <person name="Scazzocchio C."/>
            <person name="Seiboth B."/>
            <person name="vanKuyk P.A."/>
            <person name="Wortman J."/>
            <person name="Dyer P.S."/>
            <person name="Grigoriev I.V."/>
        </authorList>
    </citation>
    <scope>NUCLEOTIDE SEQUENCE [LARGE SCALE GENOMIC DNA]</scope>
    <source>
        <strain evidence="7">ITEM 5010</strain>
    </source>
</reference>
<dbReference type="InterPro" id="IPR017805">
    <property type="entry name" value="SAM_MeTrfase_EasF-type_put"/>
</dbReference>
<organism evidence="6 7">
    <name type="scientific">Aspergillus carbonarius (strain ITEM 5010)</name>
    <dbReference type="NCBI Taxonomy" id="602072"/>
    <lineage>
        <taxon>Eukaryota</taxon>
        <taxon>Fungi</taxon>
        <taxon>Dikarya</taxon>
        <taxon>Ascomycota</taxon>
        <taxon>Pezizomycotina</taxon>
        <taxon>Eurotiomycetes</taxon>
        <taxon>Eurotiomycetidae</taxon>
        <taxon>Eurotiales</taxon>
        <taxon>Aspergillaceae</taxon>
        <taxon>Aspergillus</taxon>
        <taxon>Aspergillus subgen. Circumdati</taxon>
    </lineage>
</organism>
<dbReference type="Pfam" id="PF10017">
    <property type="entry name" value="Methyltransf_33"/>
    <property type="match status" value="1"/>
</dbReference>
<dbReference type="PIRSF" id="PIRSF018005">
    <property type="entry name" value="UCP018005"/>
    <property type="match status" value="1"/>
</dbReference>
<sequence length="334" mass="37513">MTKSTEVDETAVARATMVKLLAEGLRANPPRIPAQFVWDKEGLQLFEKITQCEDYYPFAAEGNVLKFNIDRILDTISPGAVVLELGSGSLEKTGIILEGLCRLQRPVDYYALDLSQKELDRTLDRLAQTMPKNSCIRCHPLLGTYEASAEWLAESRVCHDRDVTILWLGSSIANETDTEIRKLLEGFASAYSRSRIRTLQLLVGVDGSQDSTQLSRAYDLSNDLSRRFALNSLGSINRSLGYEVFDPTAWRFRGAWNPVKMQYETCLSPTTKMEIYIDGEAIELAAGDLVRVITSRKLDRLSLEKLVFGAGFSVTQSWKHGTCNYGLYQIEMLE</sequence>
<evidence type="ECO:0000259" key="5">
    <source>
        <dbReference type="Pfam" id="PF10017"/>
    </source>
</evidence>
<dbReference type="InterPro" id="IPR051128">
    <property type="entry name" value="EgtD_Methyltrsf_superfamily"/>
</dbReference>
<name>A0A1R3RAG0_ASPC5</name>
<evidence type="ECO:0000256" key="4">
    <source>
        <dbReference type="ARBA" id="ARBA00022691"/>
    </source>
</evidence>
<dbReference type="GO" id="GO:0032259">
    <property type="term" value="P:methylation"/>
    <property type="evidence" value="ECO:0007669"/>
    <property type="project" value="UniProtKB-KW"/>
</dbReference>
<dbReference type="OrthoDB" id="659at2759"/>
<dbReference type="STRING" id="602072.A0A1R3RAG0"/>
<evidence type="ECO:0000313" key="6">
    <source>
        <dbReference type="EMBL" id="OOF91474.1"/>
    </source>
</evidence>
<dbReference type="AlphaFoldDB" id="A0A1R3RAG0"/>
<evidence type="ECO:0000256" key="1">
    <source>
        <dbReference type="ARBA" id="ARBA00008361"/>
    </source>
</evidence>
<dbReference type="VEuPathDB" id="FungiDB:ASPCADRAFT_134030"/>
<accession>A0A1R3RAG0</accession>
<protein>
    <recommendedName>
        <fullName evidence="5">Histidine-specific methyltransferase SAM-dependent domain-containing protein</fullName>
    </recommendedName>
</protein>
<comment type="similarity">
    <text evidence="1">Belongs to the methyltransferase superfamily.</text>
</comment>
<dbReference type="PANTHER" id="PTHR43397:SF2">
    <property type="entry name" value="HISTIDINE-SPECIFIC METHYLTRANSFERASE SAM-DEPENDENT DOMAIN-CONTAINING PROTEIN"/>
    <property type="match status" value="1"/>
</dbReference>